<evidence type="ECO:0000313" key="1">
    <source>
        <dbReference type="EMBL" id="PVD19161.1"/>
    </source>
</evidence>
<sequence>MRMRSEQDGVEIRDNYETQDCDITVHDRCQDVDCRRLIATETVAAAPAVSWSRQVDVFVTMGALLYTSRGHERISSATLK</sequence>
<proteinExistence type="predicted"/>
<keyword evidence="2" id="KW-1185">Reference proteome</keyword>
<dbReference type="AlphaFoldDB" id="A0A2T7NDC0"/>
<name>A0A2T7NDC0_POMCA</name>
<dbReference type="Proteomes" id="UP000245119">
    <property type="component" value="Linkage Group LG14"/>
</dbReference>
<comment type="caution">
    <text evidence="1">The sequence shown here is derived from an EMBL/GenBank/DDBJ whole genome shotgun (WGS) entry which is preliminary data.</text>
</comment>
<dbReference type="EMBL" id="PZQS01000014">
    <property type="protein sequence ID" value="PVD19161.1"/>
    <property type="molecule type" value="Genomic_DNA"/>
</dbReference>
<evidence type="ECO:0000313" key="2">
    <source>
        <dbReference type="Proteomes" id="UP000245119"/>
    </source>
</evidence>
<protein>
    <submittedName>
        <fullName evidence="1">Uncharacterized protein</fullName>
    </submittedName>
</protein>
<gene>
    <name evidence="1" type="ORF">C0Q70_21725</name>
</gene>
<accession>A0A2T7NDC0</accession>
<organism evidence="1 2">
    <name type="scientific">Pomacea canaliculata</name>
    <name type="common">Golden apple snail</name>
    <dbReference type="NCBI Taxonomy" id="400727"/>
    <lineage>
        <taxon>Eukaryota</taxon>
        <taxon>Metazoa</taxon>
        <taxon>Spiralia</taxon>
        <taxon>Lophotrochozoa</taxon>
        <taxon>Mollusca</taxon>
        <taxon>Gastropoda</taxon>
        <taxon>Caenogastropoda</taxon>
        <taxon>Architaenioglossa</taxon>
        <taxon>Ampullarioidea</taxon>
        <taxon>Ampullariidae</taxon>
        <taxon>Pomacea</taxon>
    </lineage>
</organism>
<reference evidence="1 2" key="1">
    <citation type="submission" date="2018-04" db="EMBL/GenBank/DDBJ databases">
        <title>The genome of golden apple snail Pomacea canaliculata provides insight into stress tolerance and invasive adaptation.</title>
        <authorList>
            <person name="Liu C."/>
            <person name="Liu B."/>
            <person name="Ren Y."/>
            <person name="Zhang Y."/>
            <person name="Wang H."/>
            <person name="Li S."/>
            <person name="Jiang F."/>
            <person name="Yin L."/>
            <person name="Zhang G."/>
            <person name="Qian W."/>
            <person name="Fan W."/>
        </authorList>
    </citation>
    <scope>NUCLEOTIDE SEQUENCE [LARGE SCALE GENOMIC DNA]</scope>
    <source>
        <strain evidence="1">SZHN2017</strain>
        <tissue evidence="1">Muscle</tissue>
    </source>
</reference>